<gene>
    <name evidence="1" type="ORF">QQ055_07230</name>
</gene>
<keyword evidence="2" id="KW-1185">Reference proteome</keyword>
<comment type="caution">
    <text evidence="1">The sequence shown here is derived from an EMBL/GenBank/DDBJ whole genome shotgun (WGS) entry which is preliminary data.</text>
</comment>
<name>A0ABT7M0V3_9CYAN</name>
<sequence length="211" mass="24162">MPQTLQAKDIDLRYLIDNFGLQLVQDDPFFPEWQENLPEITDLDKQLLDKVKAGYLNLLNYPPLLEDAMRMAILDPLLFIGDFYLAPFYVKSEEPIEINLEDEETLIKGKINTLVLKDQFWVMVIESKRASFSIEAGLPQILTYMLVNPHSGQPNFGMITTGGSFIFIKLVKNATPQYATSNIFDLRNRGNELYSVLSILKKLSQSVMFDC</sequence>
<accession>A0ABT7M0V3</accession>
<keyword evidence="1" id="KW-0255">Endonuclease</keyword>
<dbReference type="GO" id="GO:0004519">
    <property type="term" value="F:endonuclease activity"/>
    <property type="evidence" value="ECO:0007669"/>
    <property type="project" value="UniProtKB-KW"/>
</dbReference>
<protein>
    <submittedName>
        <fullName evidence="1">Restriction endonuclease subunit R</fullName>
    </submittedName>
</protein>
<reference evidence="1 2" key="1">
    <citation type="submission" date="2023-06" db="EMBL/GenBank/DDBJ databases">
        <title>Whole genome sequence of Oscillatoria calcuttensis NRMC-F 0142.</title>
        <authorList>
            <person name="Shakena Fathima T."/>
            <person name="Muralitharan G."/>
            <person name="Thajuddin N."/>
        </authorList>
    </citation>
    <scope>NUCLEOTIDE SEQUENCE [LARGE SCALE GENOMIC DNA]</scope>
    <source>
        <strain evidence="1 2">NRMC-F 0142</strain>
    </source>
</reference>
<proteinExistence type="predicted"/>
<dbReference type="Proteomes" id="UP001230986">
    <property type="component" value="Unassembled WGS sequence"/>
</dbReference>
<evidence type="ECO:0000313" key="2">
    <source>
        <dbReference type="Proteomes" id="UP001230986"/>
    </source>
</evidence>
<dbReference type="EMBL" id="JASVEJ010000027">
    <property type="protein sequence ID" value="MDL5057255.1"/>
    <property type="molecule type" value="Genomic_DNA"/>
</dbReference>
<evidence type="ECO:0000313" key="1">
    <source>
        <dbReference type="EMBL" id="MDL5057255.1"/>
    </source>
</evidence>
<keyword evidence="1" id="KW-0540">Nuclease</keyword>
<organism evidence="1 2">
    <name type="scientific">Geitlerinema calcuttense NRMC-F 0142</name>
    <dbReference type="NCBI Taxonomy" id="2922238"/>
    <lineage>
        <taxon>Bacteria</taxon>
        <taxon>Bacillati</taxon>
        <taxon>Cyanobacteriota</taxon>
        <taxon>Cyanophyceae</taxon>
        <taxon>Geitlerinematales</taxon>
        <taxon>Geitlerinemataceae</taxon>
        <taxon>Geitlerinema</taxon>
    </lineage>
</organism>
<dbReference type="RefSeq" id="WP_286004463.1">
    <property type="nucleotide sequence ID" value="NZ_JASVEJ010000027.1"/>
</dbReference>
<keyword evidence="1" id="KW-0378">Hydrolase</keyword>